<sequence>MATPDKVFRCENSTSDELKYLDRRFDCGHEFHRKCLFAWGYSGIPCTWDQEGVPHPWDSESIPCPKCLRKDGYGMTLCHQDFEKKKSLCMGCGKPLKVDGCDCGCLTYRDIKKVSKLRLFEMM</sequence>
<dbReference type="Proteomes" id="UP000499080">
    <property type="component" value="Unassembled WGS sequence"/>
</dbReference>
<keyword evidence="2" id="KW-1185">Reference proteome</keyword>
<dbReference type="AlphaFoldDB" id="A0A4Y2PCR6"/>
<evidence type="ECO:0008006" key="3">
    <source>
        <dbReference type="Google" id="ProtNLM"/>
    </source>
</evidence>
<comment type="caution">
    <text evidence="1">The sequence shown here is derived from an EMBL/GenBank/DDBJ whole genome shotgun (WGS) entry which is preliminary data.</text>
</comment>
<dbReference type="EMBL" id="BGPR01292450">
    <property type="protein sequence ID" value="GBN48892.1"/>
    <property type="molecule type" value="Genomic_DNA"/>
</dbReference>
<gene>
    <name evidence="1" type="ORF">AVEN_231109_1</name>
</gene>
<proteinExistence type="predicted"/>
<evidence type="ECO:0000313" key="1">
    <source>
        <dbReference type="EMBL" id="GBN48892.1"/>
    </source>
</evidence>
<organism evidence="1 2">
    <name type="scientific">Araneus ventricosus</name>
    <name type="common">Orbweaver spider</name>
    <name type="synonym">Epeira ventricosa</name>
    <dbReference type="NCBI Taxonomy" id="182803"/>
    <lineage>
        <taxon>Eukaryota</taxon>
        <taxon>Metazoa</taxon>
        <taxon>Ecdysozoa</taxon>
        <taxon>Arthropoda</taxon>
        <taxon>Chelicerata</taxon>
        <taxon>Arachnida</taxon>
        <taxon>Araneae</taxon>
        <taxon>Araneomorphae</taxon>
        <taxon>Entelegynae</taxon>
        <taxon>Araneoidea</taxon>
        <taxon>Araneidae</taxon>
        <taxon>Araneus</taxon>
    </lineage>
</organism>
<reference evidence="1 2" key="1">
    <citation type="journal article" date="2019" name="Sci. Rep.">
        <title>Orb-weaving spider Araneus ventricosus genome elucidates the spidroin gene catalogue.</title>
        <authorList>
            <person name="Kono N."/>
            <person name="Nakamura H."/>
            <person name="Ohtoshi R."/>
            <person name="Moran D.A.P."/>
            <person name="Shinohara A."/>
            <person name="Yoshida Y."/>
            <person name="Fujiwara M."/>
            <person name="Mori M."/>
            <person name="Tomita M."/>
            <person name="Arakawa K."/>
        </authorList>
    </citation>
    <scope>NUCLEOTIDE SEQUENCE [LARGE SCALE GENOMIC DNA]</scope>
</reference>
<accession>A0A4Y2PCR6</accession>
<evidence type="ECO:0000313" key="2">
    <source>
        <dbReference type="Proteomes" id="UP000499080"/>
    </source>
</evidence>
<name>A0A4Y2PCR6_ARAVE</name>
<protein>
    <recommendedName>
        <fullName evidence="3">RING-type domain-containing protein</fullName>
    </recommendedName>
</protein>